<keyword evidence="6" id="KW-0239">DNA-directed DNA polymerase</keyword>
<dbReference type="RefSeq" id="XP_022108384.1">
    <property type="nucleotide sequence ID" value="XM_022252692.1"/>
</dbReference>
<keyword evidence="7" id="KW-0238">DNA-binding</keyword>
<evidence type="ECO:0000313" key="12">
    <source>
        <dbReference type="RefSeq" id="XP_022108384.1"/>
    </source>
</evidence>
<dbReference type="OrthoDB" id="5871067at2759"/>
<comment type="similarity">
    <text evidence="1">Belongs to the DNA polymerase type-B family.</text>
</comment>
<dbReference type="GO" id="GO:0003887">
    <property type="term" value="F:DNA-directed DNA polymerase activity"/>
    <property type="evidence" value="ECO:0007669"/>
    <property type="project" value="UniProtKB-KW"/>
</dbReference>
<evidence type="ECO:0000256" key="6">
    <source>
        <dbReference type="ARBA" id="ARBA00022932"/>
    </source>
</evidence>
<evidence type="ECO:0000256" key="3">
    <source>
        <dbReference type="ARBA" id="ARBA00022679"/>
    </source>
</evidence>
<evidence type="ECO:0000256" key="8">
    <source>
        <dbReference type="ARBA" id="ARBA00049244"/>
    </source>
</evidence>
<dbReference type="OMA" id="LDWHNER"/>
<dbReference type="KEGG" id="aplc:110988819"/>
<dbReference type="GeneID" id="110988819"/>
<evidence type="ECO:0000256" key="9">
    <source>
        <dbReference type="SAM" id="MobiDB-lite"/>
    </source>
</evidence>
<keyword evidence="11" id="KW-1185">Reference proteome</keyword>
<dbReference type="InterPro" id="IPR012337">
    <property type="entry name" value="RNaseH-like_sf"/>
</dbReference>
<evidence type="ECO:0000256" key="7">
    <source>
        <dbReference type="ARBA" id="ARBA00023125"/>
    </source>
</evidence>
<evidence type="ECO:0000313" key="13">
    <source>
        <dbReference type="RefSeq" id="XP_022108385.1"/>
    </source>
</evidence>
<dbReference type="InterPro" id="IPR004868">
    <property type="entry name" value="DNA-dir_DNA_pol_B_mt/vir"/>
</dbReference>
<dbReference type="InterPro" id="IPR036397">
    <property type="entry name" value="RNaseH_sf"/>
</dbReference>
<protein>
    <recommendedName>
        <fullName evidence="2">DNA-directed DNA polymerase</fullName>
        <ecNumber evidence="2">2.7.7.7</ecNumber>
    </recommendedName>
</protein>
<evidence type="ECO:0000259" key="10">
    <source>
        <dbReference type="Pfam" id="PF03175"/>
    </source>
</evidence>
<reference evidence="12 13" key="1">
    <citation type="submission" date="2025-04" db="UniProtKB">
        <authorList>
            <consortium name="RefSeq"/>
        </authorList>
    </citation>
    <scope>IDENTIFICATION</scope>
</reference>
<feature type="region of interest" description="Disordered" evidence="9">
    <location>
        <begin position="108"/>
        <end position="136"/>
    </location>
</feature>
<evidence type="ECO:0000256" key="5">
    <source>
        <dbReference type="ARBA" id="ARBA00022705"/>
    </source>
</evidence>
<dbReference type="GO" id="GO:0003677">
    <property type="term" value="F:DNA binding"/>
    <property type="evidence" value="ECO:0007669"/>
    <property type="project" value="UniProtKB-KW"/>
</dbReference>
<dbReference type="PANTHER" id="PTHR33568:SF3">
    <property type="entry name" value="DNA-DIRECTED DNA POLYMERASE"/>
    <property type="match status" value="1"/>
</dbReference>
<dbReference type="PANTHER" id="PTHR33568">
    <property type="entry name" value="DNA POLYMERASE"/>
    <property type="match status" value="1"/>
</dbReference>
<evidence type="ECO:0000313" key="11">
    <source>
        <dbReference type="Proteomes" id="UP000694845"/>
    </source>
</evidence>
<evidence type="ECO:0000256" key="4">
    <source>
        <dbReference type="ARBA" id="ARBA00022695"/>
    </source>
</evidence>
<proteinExistence type="inferred from homology"/>
<comment type="catalytic activity">
    <reaction evidence="8">
        <text>DNA(n) + a 2'-deoxyribonucleoside 5'-triphosphate = DNA(n+1) + diphosphate</text>
        <dbReference type="Rhea" id="RHEA:22508"/>
        <dbReference type="Rhea" id="RHEA-COMP:17339"/>
        <dbReference type="Rhea" id="RHEA-COMP:17340"/>
        <dbReference type="ChEBI" id="CHEBI:33019"/>
        <dbReference type="ChEBI" id="CHEBI:61560"/>
        <dbReference type="ChEBI" id="CHEBI:173112"/>
        <dbReference type="EC" id="2.7.7.7"/>
    </reaction>
</comment>
<dbReference type="GO" id="GO:0000166">
    <property type="term" value="F:nucleotide binding"/>
    <property type="evidence" value="ECO:0007669"/>
    <property type="project" value="InterPro"/>
</dbReference>
<dbReference type="RefSeq" id="XP_022108385.1">
    <property type="nucleotide sequence ID" value="XM_022252693.1"/>
</dbReference>
<name>A0A8B7ZSJ7_ACAPL</name>
<organism evidence="11 12">
    <name type="scientific">Acanthaster planci</name>
    <name type="common">Crown-of-thorns starfish</name>
    <dbReference type="NCBI Taxonomy" id="133434"/>
    <lineage>
        <taxon>Eukaryota</taxon>
        <taxon>Metazoa</taxon>
        <taxon>Echinodermata</taxon>
        <taxon>Eleutherozoa</taxon>
        <taxon>Asterozoa</taxon>
        <taxon>Asteroidea</taxon>
        <taxon>Valvatacea</taxon>
        <taxon>Valvatida</taxon>
        <taxon>Acanthasteridae</taxon>
        <taxon>Acanthaster</taxon>
    </lineage>
</organism>
<keyword evidence="3" id="KW-0808">Transferase</keyword>
<keyword evidence="5" id="KW-0235">DNA replication</keyword>
<gene>
    <name evidence="12 13" type="primary">LOC110988819</name>
</gene>
<sequence>MPKKNTRDAQMTAKCVCLSAALRVIDTRVHCLECNRNFKDQRFFDNHKSKMIQDKTVCQTYYRCKRCNVFVNINMNGKRGEHDCTQRYCSICKEMGSIDHQCFIKPVENSDNDDSPPHANEGSADRSTDRDCRAGGNKKAKCKKEVAKYVFFDFECTQDDSVHEPNLCVACVVCEFCAERLENDPMYKSCQHCSHLREKIFRSDKCKEEFCDWLFSSKDTLNSIALAHNLKAYDGYFLLSYLYDNTILPEIIYTGYKIQAIMLPQFKRKVIDSMNFLPMALAELPQAFGQKELHKGFFPHFWNTKQNQDYAGPYPDAKYYDPEGMSSDKRQEFYSWYEKQKGKQFVLQDKLLKYCISDVDMLSRCCLQFRALFKRVTSTGEGVPVWIPSRVASPSLPPVI</sequence>
<dbReference type="SUPFAM" id="SSF53098">
    <property type="entry name" value="Ribonuclease H-like"/>
    <property type="match status" value="1"/>
</dbReference>
<accession>A0A8B7ZSJ7</accession>
<dbReference type="Pfam" id="PF03175">
    <property type="entry name" value="DNA_pol_B_2"/>
    <property type="match status" value="1"/>
</dbReference>
<dbReference type="GO" id="GO:0006260">
    <property type="term" value="P:DNA replication"/>
    <property type="evidence" value="ECO:0007669"/>
    <property type="project" value="UniProtKB-KW"/>
</dbReference>
<keyword evidence="4" id="KW-0548">Nucleotidyltransferase</keyword>
<dbReference type="Proteomes" id="UP000694845">
    <property type="component" value="Unplaced"/>
</dbReference>
<evidence type="ECO:0000256" key="2">
    <source>
        <dbReference type="ARBA" id="ARBA00012417"/>
    </source>
</evidence>
<dbReference type="EC" id="2.7.7.7" evidence="2"/>
<dbReference type="AlphaFoldDB" id="A0A8B7ZSJ7"/>
<dbReference type="Gene3D" id="3.30.420.10">
    <property type="entry name" value="Ribonuclease H-like superfamily/Ribonuclease H"/>
    <property type="match status" value="1"/>
</dbReference>
<evidence type="ECO:0000256" key="1">
    <source>
        <dbReference type="ARBA" id="ARBA00005755"/>
    </source>
</evidence>
<feature type="domain" description="DNA-directed DNA polymerase family B mitochondria/virus" evidence="10">
    <location>
        <begin position="223"/>
        <end position="374"/>
    </location>
</feature>
<feature type="compositionally biased region" description="Basic and acidic residues" evidence="9">
    <location>
        <begin position="123"/>
        <end position="133"/>
    </location>
</feature>